<dbReference type="AlphaFoldDB" id="Q311L3"/>
<dbReference type="PANTHER" id="PTHR32332">
    <property type="entry name" value="2-NITROPROPANE DIOXYGENASE"/>
    <property type="match status" value="1"/>
</dbReference>
<sequence>MVFPNLKIGDIVARVPIIQGGMGVGISLSGLASAVANEGGIGVIAGAMIGMNEPDVAKNPLEANIRALRKEIRKAKEMTRGILGVNIMVALTNFADLVKTSIDEKIDVIFSGAGLPLELPRYLKEASEQGKEEVRTKLVPIVSSARAASIICKKWLNRFDYLPDAFVVEGPKAGGHLGFKPEELDDPEFALEKVIPQVIEAVKPFEAQRNRRIPVIAAGGVYSGDDIRSYIDMGAAGVQMGTRFVATHECDADDRFKQAYVDAKQEDVVVIKSPVGMPGRAIRSQFVKDVDEGRRQPVKCAFHCIHSCKVEKSPYCIAAALLNAKKGNLNKGFAFSGTNVHRVDKIQSVKELVDSLKEEFEASRLSHPLPRTS</sequence>
<evidence type="ECO:0000313" key="5">
    <source>
        <dbReference type="Proteomes" id="UP000002710"/>
    </source>
</evidence>
<dbReference type="PANTHER" id="PTHR32332:SF18">
    <property type="entry name" value="2-NITROPROPANE DIOXYGENASE"/>
    <property type="match status" value="1"/>
</dbReference>
<evidence type="ECO:0000313" key="4">
    <source>
        <dbReference type="EMBL" id="ABB38383.1"/>
    </source>
</evidence>
<evidence type="ECO:0000256" key="2">
    <source>
        <dbReference type="ARBA" id="ARBA00022643"/>
    </source>
</evidence>
<keyword evidence="4" id="KW-0223">Dioxygenase</keyword>
<dbReference type="STRING" id="207559.Dde_1586"/>
<reference evidence="4 5" key="1">
    <citation type="journal article" date="2011" name="J. Bacteriol.">
        <title>Complete genome sequence and updated annotation of Desulfovibrio alaskensis G20.</title>
        <authorList>
            <person name="Hauser L.J."/>
            <person name="Land M.L."/>
            <person name="Brown S.D."/>
            <person name="Larimer F."/>
            <person name="Keller K.L."/>
            <person name="Rapp-Giles B.J."/>
            <person name="Price M.N."/>
            <person name="Lin M."/>
            <person name="Bruce D.C."/>
            <person name="Detter J.C."/>
            <person name="Tapia R."/>
            <person name="Han C.S."/>
            <person name="Goodwin L.A."/>
            <person name="Cheng J.F."/>
            <person name="Pitluck S."/>
            <person name="Copeland A."/>
            <person name="Lucas S."/>
            <person name="Nolan M."/>
            <person name="Lapidus A.L."/>
            <person name="Palumbo A.V."/>
            <person name="Wall J.D."/>
        </authorList>
    </citation>
    <scope>NUCLEOTIDE SEQUENCE [LARGE SCALE GENOMIC DNA]</scope>
    <source>
        <strain evidence="5">ATCC BAA 1058 / DSM 17464 / G20</strain>
    </source>
</reference>
<dbReference type="KEGG" id="dde:Dde_1586"/>
<protein>
    <submittedName>
        <fullName evidence="4">2-nitropropane dioxygenase NPD</fullName>
    </submittedName>
</protein>
<gene>
    <name evidence="4" type="ordered locus">Dde_1586</name>
</gene>
<dbReference type="CDD" id="cd04730">
    <property type="entry name" value="NPD_like"/>
    <property type="match status" value="1"/>
</dbReference>
<dbReference type="EMBL" id="CP000112">
    <property type="protein sequence ID" value="ABB38383.1"/>
    <property type="molecule type" value="Genomic_DNA"/>
</dbReference>
<dbReference type="Pfam" id="PF03060">
    <property type="entry name" value="NMO"/>
    <property type="match status" value="1"/>
</dbReference>
<dbReference type="GO" id="GO:0018580">
    <property type="term" value="F:nitronate monooxygenase activity"/>
    <property type="evidence" value="ECO:0007669"/>
    <property type="project" value="InterPro"/>
</dbReference>
<name>Q311L3_OLEA2</name>
<dbReference type="GO" id="GO:0051213">
    <property type="term" value="F:dioxygenase activity"/>
    <property type="evidence" value="ECO:0007669"/>
    <property type="project" value="UniProtKB-KW"/>
</dbReference>
<dbReference type="InterPro" id="IPR013785">
    <property type="entry name" value="Aldolase_TIM"/>
</dbReference>
<keyword evidence="1" id="KW-0285">Flavoprotein</keyword>
<accession>Q311L3</accession>
<evidence type="ECO:0000256" key="3">
    <source>
        <dbReference type="ARBA" id="ARBA00023002"/>
    </source>
</evidence>
<dbReference type="Gene3D" id="3.20.20.70">
    <property type="entry name" value="Aldolase class I"/>
    <property type="match status" value="1"/>
</dbReference>
<keyword evidence="2" id="KW-0288">FMN</keyword>
<organism evidence="4 5">
    <name type="scientific">Oleidesulfovibrio alaskensis (strain ATCC BAA-1058 / DSM 17464 / G20)</name>
    <name type="common">Desulfovibrio alaskensis</name>
    <dbReference type="NCBI Taxonomy" id="207559"/>
    <lineage>
        <taxon>Bacteria</taxon>
        <taxon>Pseudomonadati</taxon>
        <taxon>Thermodesulfobacteriota</taxon>
        <taxon>Desulfovibrionia</taxon>
        <taxon>Desulfovibrionales</taxon>
        <taxon>Desulfovibrionaceae</taxon>
        <taxon>Oleidesulfovibrio</taxon>
    </lineage>
</organism>
<keyword evidence="5" id="KW-1185">Reference proteome</keyword>
<dbReference type="eggNOG" id="COG2070">
    <property type="taxonomic scope" value="Bacteria"/>
</dbReference>
<proteinExistence type="predicted"/>
<dbReference type="InterPro" id="IPR004136">
    <property type="entry name" value="NMO"/>
</dbReference>
<keyword evidence="3" id="KW-0560">Oxidoreductase</keyword>
<dbReference type="HOGENOM" id="CLU_038732_0_1_7"/>
<dbReference type="RefSeq" id="WP_011367542.1">
    <property type="nucleotide sequence ID" value="NC_007519.1"/>
</dbReference>
<dbReference type="SUPFAM" id="SSF51412">
    <property type="entry name" value="Inosine monophosphate dehydrogenase (IMPDH)"/>
    <property type="match status" value="1"/>
</dbReference>
<evidence type="ECO:0000256" key="1">
    <source>
        <dbReference type="ARBA" id="ARBA00022630"/>
    </source>
</evidence>
<dbReference type="Proteomes" id="UP000002710">
    <property type="component" value="Chromosome"/>
</dbReference>